<dbReference type="Pfam" id="PF00107">
    <property type="entry name" value="ADH_zinc_N"/>
    <property type="match status" value="1"/>
</dbReference>
<dbReference type="OrthoDB" id="1879366at2759"/>
<dbReference type="SMART" id="SM00829">
    <property type="entry name" value="PKS_ER"/>
    <property type="match status" value="1"/>
</dbReference>
<reference evidence="6" key="1">
    <citation type="journal article" date="2020" name="Fungal Divers.">
        <title>Resolving the Mortierellaceae phylogeny through synthesis of multi-gene phylogenetics and phylogenomics.</title>
        <authorList>
            <person name="Vandepol N."/>
            <person name="Liber J."/>
            <person name="Desiro A."/>
            <person name="Na H."/>
            <person name="Kennedy M."/>
            <person name="Barry K."/>
            <person name="Grigoriev I.V."/>
            <person name="Miller A.N."/>
            <person name="O'Donnell K."/>
            <person name="Stajich J.E."/>
            <person name="Bonito G."/>
        </authorList>
    </citation>
    <scope>NUCLEOTIDE SEQUENCE</scope>
    <source>
        <strain evidence="6">BC1065</strain>
    </source>
</reference>
<dbReference type="CDD" id="cd05283">
    <property type="entry name" value="CAD1"/>
    <property type="match status" value="1"/>
</dbReference>
<dbReference type="PANTHER" id="PTHR42683">
    <property type="entry name" value="ALDEHYDE REDUCTASE"/>
    <property type="match status" value="1"/>
</dbReference>
<gene>
    <name evidence="6" type="ORF">DFQ27_009976</name>
</gene>
<dbReference type="SUPFAM" id="SSF51735">
    <property type="entry name" value="NAD(P)-binding Rossmann-fold domains"/>
    <property type="match status" value="1"/>
</dbReference>
<dbReference type="InterPro" id="IPR013154">
    <property type="entry name" value="ADH-like_N"/>
</dbReference>
<dbReference type="FunFam" id="3.40.50.720:FF:000022">
    <property type="entry name" value="Cinnamyl alcohol dehydrogenase"/>
    <property type="match status" value="1"/>
</dbReference>
<accession>A0A9P6TVW6</accession>
<sequence>MTDSSVTFHGWASTGSVQLQPWSYHPRALGPRDVEIQISHCGICASDIHTIKGEWGPLVQGTCIAGHEIIGTVVARGVDQAEKFAIGDRVGVGAIAESCQTCEYCTRGLDQQCAQRTFSFNDTYKVEQDEHRRGVTYGGFADGVRVPGDFVYKIPDAISSAEAAPLMCAGSTTYAPLAHHGAGPDKRVGIYGIGGLGHMALQWARAFQAKEVVAISTSDDKRDEAKQLGATRFVNSRDKDSMKQASGSMELLLVTSFGPDTDYNELLSLVANNGTCVLLAVPEKDISLSVSSLLGRHINLTAWLLGGRTAIRQMLDFAAKHNVRPWIETMPMSDANAAIKKAMDGFPRYRVVMHTGVVEEP</sequence>
<evidence type="ECO:0000256" key="1">
    <source>
        <dbReference type="ARBA" id="ARBA00001947"/>
    </source>
</evidence>
<protein>
    <recommendedName>
        <fullName evidence="5">Enoyl reductase (ER) domain-containing protein</fullName>
    </recommendedName>
</protein>
<dbReference type="Gene3D" id="3.40.50.720">
    <property type="entry name" value="NAD(P)-binding Rossmann-like Domain"/>
    <property type="match status" value="1"/>
</dbReference>
<evidence type="ECO:0000313" key="6">
    <source>
        <dbReference type="EMBL" id="KAG0249469.1"/>
    </source>
</evidence>
<proteinExistence type="predicted"/>
<dbReference type="GO" id="GO:0046872">
    <property type="term" value="F:metal ion binding"/>
    <property type="evidence" value="ECO:0007669"/>
    <property type="project" value="UniProtKB-KW"/>
</dbReference>
<comment type="cofactor">
    <cofactor evidence="1">
        <name>Zn(2+)</name>
        <dbReference type="ChEBI" id="CHEBI:29105"/>
    </cofactor>
</comment>
<evidence type="ECO:0000256" key="3">
    <source>
        <dbReference type="ARBA" id="ARBA00022833"/>
    </source>
</evidence>
<dbReference type="InterPro" id="IPR013149">
    <property type="entry name" value="ADH-like_C"/>
</dbReference>
<keyword evidence="4" id="KW-0560">Oxidoreductase</keyword>
<organism evidence="6 7">
    <name type="scientific">Actinomortierella ambigua</name>
    <dbReference type="NCBI Taxonomy" id="1343610"/>
    <lineage>
        <taxon>Eukaryota</taxon>
        <taxon>Fungi</taxon>
        <taxon>Fungi incertae sedis</taxon>
        <taxon>Mucoromycota</taxon>
        <taxon>Mortierellomycotina</taxon>
        <taxon>Mortierellomycetes</taxon>
        <taxon>Mortierellales</taxon>
        <taxon>Mortierellaceae</taxon>
        <taxon>Actinomortierella</taxon>
    </lineage>
</organism>
<dbReference type="InterPro" id="IPR011032">
    <property type="entry name" value="GroES-like_sf"/>
</dbReference>
<dbReference type="InterPro" id="IPR047109">
    <property type="entry name" value="CAD-like"/>
</dbReference>
<dbReference type="InterPro" id="IPR036291">
    <property type="entry name" value="NAD(P)-bd_dom_sf"/>
</dbReference>
<keyword evidence="7" id="KW-1185">Reference proteome</keyword>
<keyword evidence="2" id="KW-0479">Metal-binding</keyword>
<dbReference type="GO" id="GO:0016616">
    <property type="term" value="F:oxidoreductase activity, acting on the CH-OH group of donors, NAD or NADP as acceptor"/>
    <property type="evidence" value="ECO:0007669"/>
    <property type="project" value="InterPro"/>
</dbReference>
<evidence type="ECO:0000259" key="5">
    <source>
        <dbReference type="SMART" id="SM00829"/>
    </source>
</evidence>
<evidence type="ECO:0000256" key="4">
    <source>
        <dbReference type="ARBA" id="ARBA00023002"/>
    </source>
</evidence>
<name>A0A9P6TVW6_9FUNG</name>
<evidence type="ECO:0000256" key="2">
    <source>
        <dbReference type="ARBA" id="ARBA00022723"/>
    </source>
</evidence>
<comment type="caution">
    <text evidence="6">The sequence shown here is derived from an EMBL/GenBank/DDBJ whole genome shotgun (WGS) entry which is preliminary data.</text>
</comment>
<dbReference type="AlphaFoldDB" id="A0A9P6TVW6"/>
<dbReference type="SUPFAM" id="SSF50129">
    <property type="entry name" value="GroES-like"/>
    <property type="match status" value="1"/>
</dbReference>
<evidence type="ECO:0000313" key="7">
    <source>
        <dbReference type="Proteomes" id="UP000807716"/>
    </source>
</evidence>
<dbReference type="EMBL" id="JAAAJB010000995">
    <property type="protein sequence ID" value="KAG0249469.1"/>
    <property type="molecule type" value="Genomic_DNA"/>
</dbReference>
<dbReference type="InterPro" id="IPR020843">
    <property type="entry name" value="ER"/>
</dbReference>
<dbReference type="Pfam" id="PF08240">
    <property type="entry name" value="ADH_N"/>
    <property type="match status" value="1"/>
</dbReference>
<keyword evidence="3" id="KW-0862">Zinc</keyword>
<feature type="domain" description="Enoyl reductase (ER)" evidence="5">
    <location>
        <begin position="12"/>
        <end position="353"/>
    </location>
</feature>
<dbReference type="Gene3D" id="3.90.180.10">
    <property type="entry name" value="Medium-chain alcohol dehydrogenases, catalytic domain"/>
    <property type="match status" value="1"/>
</dbReference>
<dbReference type="Proteomes" id="UP000807716">
    <property type="component" value="Unassembled WGS sequence"/>
</dbReference>